<organism evidence="8 9">
    <name type="scientific">Diabrotica balteata</name>
    <name type="common">Banded cucumber beetle</name>
    <dbReference type="NCBI Taxonomy" id="107213"/>
    <lineage>
        <taxon>Eukaryota</taxon>
        <taxon>Metazoa</taxon>
        <taxon>Ecdysozoa</taxon>
        <taxon>Arthropoda</taxon>
        <taxon>Hexapoda</taxon>
        <taxon>Insecta</taxon>
        <taxon>Pterygota</taxon>
        <taxon>Neoptera</taxon>
        <taxon>Endopterygota</taxon>
        <taxon>Coleoptera</taxon>
        <taxon>Polyphaga</taxon>
        <taxon>Cucujiformia</taxon>
        <taxon>Chrysomeloidea</taxon>
        <taxon>Chrysomelidae</taxon>
        <taxon>Galerucinae</taxon>
        <taxon>Diabroticina</taxon>
        <taxon>Diabroticites</taxon>
        <taxon>Diabrotica</taxon>
    </lineage>
</organism>
<comment type="similarity">
    <text evidence="2">Belongs to the mitochondrion-specific ribosomal protein mL50 family.</text>
</comment>
<keyword evidence="3" id="KW-0689">Ribosomal protein</keyword>
<keyword evidence="4" id="KW-0496">Mitochondrion</keyword>
<dbReference type="PANTHER" id="PTHR31542">
    <property type="entry name" value="39A RIBOSOMAL PROTEIN L50, MITOCHONDRIAL"/>
    <property type="match status" value="1"/>
</dbReference>
<reference evidence="8" key="1">
    <citation type="submission" date="2022-01" db="EMBL/GenBank/DDBJ databases">
        <authorList>
            <person name="King R."/>
        </authorList>
    </citation>
    <scope>NUCLEOTIDE SEQUENCE</scope>
</reference>
<evidence type="ECO:0000256" key="6">
    <source>
        <dbReference type="ARBA" id="ARBA00035183"/>
    </source>
</evidence>
<dbReference type="Pfam" id="PF10501">
    <property type="entry name" value="Ribosomal_L50"/>
    <property type="match status" value="1"/>
</dbReference>
<sequence>MAAFLRHGVFKTGRVVSSKNVLLRSFATKAEKKKGIDRKVGPKIDSTAQSLASKGFLRQQRDYFPPADVDSKLEAIFQAVVGSTDISTELTDLNQKFNLFTQCEQKLGHSIPNSLLHHMKTLKDVQIFYNMPVDTRTPLERMKSMDLPENLNVQYEYNRFNADTDTMFGGKTAFPKSSTIVTGLKYKDKYKGQKQPLPIF</sequence>
<protein>
    <recommendedName>
        <fullName evidence="6">Large ribosomal subunit protein mL50</fullName>
    </recommendedName>
    <alternativeName>
        <fullName evidence="7">39S ribosomal protein L50, mitochondrial</fullName>
    </alternativeName>
</protein>
<keyword evidence="5" id="KW-0687">Ribonucleoprotein</keyword>
<evidence type="ECO:0000256" key="2">
    <source>
        <dbReference type="ARBA" id="ARBA00008860"/>
    </source>
</evidence>
<evidence type="ECO:0000256" key="5">
    <source>
        <dbReference type="ARBA" id="ARBA00023274"/>
    </source>
</evidence>
<evidence type="ECO:0000256" key="1">
    <source>
        <dbReference type="ARBA" id="ARBA00004173"/>
    </source>
</evidence>
<comment type="subcellular location">
    <subcellularLocation>
        <location evidence="1">Mitochondrion</location>
    </subcellularLocation>
</comment>
<dbReference type="OrthoDB" id="9939609at2759"/>
<keyword evidence="9" id="KW-1185">Reference proteome</keyword>
<accession>A0A9N9TA38</accession>
<dbReference type="Proteomes" id="UP001153709">
    <property type="component" value="Chromosome 8"/>
</dbReference>
<evidence type="ECO:0000256" key="7">
    <source>
        <dbReference type="ARBA" id="ARBA00035398"/>
    </source>
</evidence>
<evidence type="ECO:0000256" key="3">
    <source>
        <dbReference type="ARBA" id="ARBA00022980"/>
    </source>
</evidence>
<evidence type="ECO:0000256" key="4">
    <source>
        <dbReference type="ARBA" id="ARBA00023128"/>
    </source>
</evidence>
<dbReference type="AlphaFoldDB" id="A0A9N9TA38"/>
<dbReference type="GO" id="GO:0005762">
    <property type="term" value="C:mitochondrial large ribosomal subunit"/>
    <property type="evidence" value="ECO:0007669"/>
    <property type="project" value="TreeGrafter"/>
</dbReference>
<evidence type="ECO:0000313" key="8">
    <source>
        <dbReference type="EMBL" id="CAG9838727.1"/>
    </source>
</evidence>
<evidence type="ECO:0000313" key="9">
    <source>
        <dbReference type="Proteomes" id="UP001153709"/>
    </source>
</evidence>
<proteinExistence type="inferred from homology"/>
<dbReference type="InterPro" id="IPR018305">
    <property type="entry name" value="Ribosomal_m50"/>
</dbReference>
<gene>
    <name evidence="8" type="ORF">DIABBA_LOCUS11573</name>
</gene>
<name>A0A9N9TA38_DIABA</name>
<dbReference type="EMBL" id="OU898283">
    <property type="protein sequence ID" value="CAG9838727.1"/>
    <property type="molecule type" value="Genomic_DNA"/>
</dbReference>
<dbReference type="PANTHER" id="PTHR31542:SF1">
    <property type="entry name" value="LARGE RIBOSOMAL SUBUNIT PROTEIN ML50"/>
    <property type="match status" value="1"/>
</dbReference>